<dbReference type="PANTHER" id="PTHR35041:SF6">
    <property type="entry name" value="FORMYLMETHIONINE DEFORMYLASE-LIKE PROTEIN-RELATED"/>
    <property type="match status" value="1"/>
</dbReference>
<dbReference type="PANTHER" id="PTHR35041">
    <property type="entry name" value="MEDIATOR OF RNA POLYMERASE II TRANSCRIPTION SUBUNIT 1"/>
    <property type="match status" value="1"/>
</dbReference>
<evidence type="ECO:0000313" key="2">
    <source>
        <dbReference type="EMBL" id="KAH1898519.1"/>
    </source>
</evidence>
<protein>
    <submittedName>
        <fullName evidence="2">Uncharacterized protein</fullName>
    </submittedName>
</protein>
<keyword evidence="1" id="KW-0472">Membrane</keyword>
<accession>A0A8H4HUZ6</accession>
<proteinExistence type="predicted"/>
<evidence type="ECO:0000313" key="3">
    <source>
        <dbReference type="Proteomes" id="UP000813423"/>
    </source>
</evidence>
<keyword evidence="1" id="KW-0812">Transmembrane</keyword>
<evidence type="ECO:0000256" key="1">
    <source>
        <dbReference type="SAM" id="Phobius"/>
    </source>
</evidence>
<organism evidence="2 3">
    <name type="scientific">Aspergillus fumigatus</name>
    <name type="common">Neosartorya fumigata</name>
    <dbReference type="NCBI Taxonomy" id="746128"/>
    <lineage>
        <taxon>Eukaryota</taxon>
        <taxon>Fungi</taxon>
        <taxon>Dikarya</taxon>
        <taxon>Ascomycota</taxon>
        <taxon>Pezizomycotina</taxon>
        <taxon>Eurotiomycetes</taxon>
        <taxon>Eurotiomycetidae</taxon>
        <taxon>Eurotiales</taxon>
        <taxon>Aspergillaceae</taxon>
        <taxon>Aspergillus</taxon>
        <taxon>Aspergillus subgen. Fumigati</taxon>
    </lineage>
</organism>
<dbReference type="AlphaFoldDB" id="A0A8H4HUZ6"/>
<name>A0A8H4HUZ6_ASPFM</name>
<keyword evidence="1" id="KW-1133">Transmembrane helix</keyword>
<dbReference type="Proteomes" id="UP000813423">
    <property type="component" value="Unassembled WGS sequence"/>
</dbReference>
<reference evidence="2" key="1">
    <citation type="submission" date="2021-08" db="EMBL/GenBank/DDBJ databases">
        <title>Global Aspergillus fumigatus from environmental and clinical sources.</title>
        <authorList>
            <person name="Barber A."/>
            <person name="Sae-Ong T."/>
        </authorList>
    </citation>
    <scope>NUCLEOTIDE SEQUENCE</scope>
    <source>
        <strain evidence="2">NRZ-2016-071</strain>
    </source>
</reference>
<dbReference type="EMBL" id="JAIBSC010000094">
    <property type="protein sequence ID" value="KAH1898519.1"/>
    <property type="molecule type" value="Genomic_DNA"/>
</dbReference>
<feature type="transmembrane region" description="Helical" evidence="1">
    <location>
        <begin position="86"/>
        <end position="107"/>
    </location>
</feature>
<gene>
    <name evidence="2" type="ORF">KXV57_009572</name>
</gene>
<comment type="caution">
    <text evidence="2">The sequence shown here is derived from an EMBL/GenBank/DDBJ whole genome shotgun (WGS) entry which is preliminary data.</text>
</comment>
<sequence>MTYTDTSLVYTSLFVCPEVWSTSSYYYEHGNNSTTSCQNKNLAQAIKDLSHNFTYSLLSLNGGNTTVDMTDLTCRNYYSYGSTALLGVYLSALAVMIACVVVGFLALRRNGVSYNNSFSGVLLTT</sequence>